<name>A0ABR9CGE0_9HYPH</name>
<dbReference type="RefSeq" id="WP_192145309.1">
    <property type="nucleotide sequence ID" value="NZ_JACYXI010000001.1"/>
</dbReference>
<sequence>MSVMSAIYGGGPFYTGGQAVIDDLKASQFTTVVAWAMHIQANADLVFNDPTNVLVQNGAYAGDPAWPGLLADLKQGQTSVNRLIFSVGGWGVQDFPNLKQLIFPSPSDYPNNPQTGTGTVLYQNFAALKAAIPTIDAIDFDDETLYDEPTTIAFANMLYAIGFNVTFCPYTNTSFWTNCLKALNTATPGLVTGFNLQCYAGGAGNDPSSWISAIQTAMGSGFDAAGFVFPGLWCINGNGCSQGQCPSSIQSTFAGWKSTGIGGGFIWLYDDIQKCEGSGACGGGVAMGSQAYADAIINGLS</sequence>
<protein>
    <submittedName>
        <fullName evidence="1">Lysyl endopeptidase</fullName>
    </submittedName>
</protein>
<comment type="caution">
    <text evidence="1">The sequence shown here is derived from an EMBL/GenBank/DDBJ whole genome shotgun (WGS) entry which is preliminary data.</text>
</comment>
<gene>
    <name evidence="1" type="ORF">IG616_00270</name>
</gene>
<organism evidence="1 2">
    <name type="scientific">Roseibium litorale</name>
    <dbReference type="NCBI Taxonomy" id="2803841"/>
    <lineage>
        <taxon>Bacteria</taxon>
        <taxon>Pseudomonadati</taxon>
        <taxon>Pseudomonadota</taxon>
        <taxon>Alphaproteobacteria</taxon>
        <taxon>Hyphomicrobiales</taxon>
        <taxon>Stappiaceae</taxon>
        <taxon>Roseibium</taxon>
    </lineage>
</organism>
<proteinExistence type="predicted"/>
<accession>A0ABR9CGE0</accession>
<dbReference type="SUPFAM" id="SSF51445">
    <property type="entry name" value="(Trans)glycosidases"/>
    <property type="match status" value="1"/>
</dbReference>
<reference evidence="1 2" key="2">
    <citation type="journal article" date="2021" name="Int. J. Syst. Evol. Microbiol.">
        <title>Roseibium litorale sp. nov., isolated from a tidal flat sediment and proposal for the reclassification of Labrenzia polysiphoniae as Roseibium polysiphoniae comb. nov.</title>
        <authorList>
            <person name="Liu Y."/>
            <person name="Pei T."/>
            <person name="Du J."/>
            <person name="Chao M."/>
            <person name="Deng M.R."/>
            <person name="Zhu H."/>
        </authorList>
    </citation>
    <scope>NUCLEOTIDE SEQUENCE [LARGE SCALE GENOMIC DNA]</scope>
    <source>
        <strain evidence="1 2">4C16A</strain>
    </source>
</reference>
<dbReference type="Gene3D" id="3.20.20.80">
    <property type="entry name" value="Glycosidases"/>
    <property type="match status" value="1"/>
</dbReference>
<keyword evidence="2" id="KW-1185">Reference proteome</keyword>
<evidence type="ECO:0000313" key="1">
    <source>
        <dbReference type="EMBL" id="MBD8889965.1"/>
    </source>
</evidence>
<evidence type="ECO:0000313" key="2">
    <source>
        <dbReference type="Proteomes" id="UP000632063"/>
    </source>
</evidence>
<dbReference type="Proteomes" id="UP000632063">
    <property type="component" value="Unassembled WGS sequence"/>
</dbReference>
<reference evidence="2" key="1">
    <citation type="submission" date="2020-09" db="EMBL/GenBank/DDBJ databases">
        <title>The genome sequence of strain Labrenzia suaedae 4C16A.</title>
        <authorList>
            <person name="Liu Y."/>
        </authorList>
    </citation>
    <scope>NUCLEOTIDE SEQUENCE [LARGE SCALE GENOMIC DNA]</scope>
    <source>
        <strain evidence="2">4C16A</strain>
    </source>
</reference>
<dbReference type="EMBL" id="JACYXI010000001">
    <property type="protein sequence ID" value="MBD8889965.1"/>
    <property type="molecule type" value="Genomic_DNA"/>
</dbReference>
<dbReference type="InterPro" id="IPR017853">
    <property type="entry name" value="GH"/>
</dbReference>